<dbReference type="PANTHER" id="PTHR46214">
    <property type="entry name" value="ZINC FINGER, RING-CH-TYPE"/>
    <property type="match status" value="1"/>
</dbReference>
<dbReference type="InterPro" id="IPR013083">
    <property type="entry name" value="Znf_RING/FYVE/PHD"/>
</dbReference>
<organism evidence="5 6">
    <name type="scientific">Hibiscus sabdariffa</name>
    <name type="common">roselle</name>
    <dbReference type="NCBI Taxonomy" id="183260"/>
    <lineage>
        <taxon>Eukaryota</taxon>
        <taxon>Viridiplantae</taxon>
        <taxon>Streptophyta</taxon>
        <taxon>Embryophyta</taxon>
        <taxon>Tracheophyta</taxon>
        <taxon>Spermatophyta</taxon>
        <taxon>Magnoliopsida</taxon>
        <taxon>eudicotyledons</taxon>
        <taxon>Gunneridae</taxon>
        <taxon>Pentapetalae</taxon>
        <taxon>rosids</taxon>
        <taxon>malvids</taxon>
        <taxon>Malvales</taxon>
        <taxon>Malvaceae</taxon>
        <taxon>Malvoideae</taxon>
        <taxon>Hibiscus</taxon>
    </lineage>
</organism>
<accession>A0ABR2T167</accession>
<keyword evidence="6" id="KW-1185">Reference proteome</keyword>
<keyword evidence="2" id="KW-0863">Zinc-finger</keyword>
<proteinExistence type="predicted"/>
<dbReference type="Pfam" id="PF12906">
    <property type="entry name" value="RINGv"/>
    <property type="match status" value="1"/>
</dbReference>
<feature type="domain" description="RING-CH-type" evidence="4">
    <location>
        <begin position="208"/>
        <end position="283"/>
    </location>
</feature>
<comment type="caution">
    <text evidence="5">The sequence shown here is derived from an EMBL/GenBank/DDBJ whole genome shotgun (WGS) entry which is preliminary data.</text>
</comment>
<dbReference type="SUPFAM" id="SSF57850">
    <property type="entry name" value="RING/U-box"/>
    <property type="match status" value="1"/>
</dbReference>
<evidence type="ECO:0000259" key="4">
    <source>
        <dbReference type="PROSITE" id="PS51292"/>
    </source>
</evidence>
<dbReference type="Gene3D" id="3.30.40.10">
    <property type="entry name" value="Zinc/RING finger domain, C3HC4 (zinc finger)"/>
    <property type="match status" value="1"/>
</dbReference>
<dbReference type="PANTHER" id="PTHR46214:SF8">
    <property type="entry name" value="RING_FYVE_PHD ZINC FINGER SUPERFAMILY PROTEIN"/>
    <property type="match status" value="1"/>
</dbReference>
<keyword evidence="3" id="KW-0862">Zinc</keyword>
<evidence type="ECO:0000256" key="2">
    <source>
        <dbReference type="ARBA" id="ARBA00022771"/>
    </source>
</evidence>
<dbReference type="InterPro" id="IPR022803">
    <property type="entry name" value="Ribosomal_uL5_dom_sf"/>
</dbReference>
<evidence type="ECO:0000313" key="6">
    <source>
        <dbReference type="Proteomes" id="UP001396334"/>
    </source>
</evidence>
<name>A0ABR2T167_9ROSI</name>
<dbReference type="Gene3D" id="3.30.1440.10">
    <property type="match status" value="1"/>
</dbReference>
<evidence type="ECO:0000313" key="5">
    <source>
        <dbReference type="EMBL" id="KAK9031169.1"/>
    </source>
</evidence>
<sequence length="413" mass="45576">MDQEKKGDCIGGSENLSQLREDASGVVSETVIVKISEEKICFDGENMNSRLQNDGFGSCRNHKMDFRSDGNSNSLVDGNVLKNVEGDLGEKSNVVTTSEALVEASGESINEETNEIRGVVETPGQVYRGNTGSLDNLVGGFLFEATVVINTQEEECVEGGNGEFKVKDNGLGSSKVSAEEPKQKVAEAEESRVIDIKGSGGGRRQFSESWDGERVCRICHLNLEQSLESTDSTSTTEAATDLIQLGCGCKDELGIAHSHCAEAWFKLKGNRICEICGQTAKNIRGIRDNRFLQYWHGQGSTSDGTTISERRAGCWHGQPFCNFLMACLVMAFVLPWYDPSTGIYGMDFYVVLERAGYRVGRRRRCKSRVGIQHRVTKEDAMKWFQVKYEGVILNQVSKHWSLGIAITNTVELF</sequence>
<dbReference type="EMBL" id="JBBPBN010000010">
    <property type="protein sequence ID" value="KAK9031169.1"/>
    <property type="molecule type" value="Genomic_DNA"/>
</dbReference>
<evidence type="ECO:0000256" key="1">
    <source>
        <dbReference type="ARBA" id="ARBA00022723"/>
    </source>
</evidence>
<dbReference type="PROSITE" id="PS51292">
    <property type="entry name" value="ZF_RING_CH"/>
    <property type="match status" value="1"/>
</dbReference>
<protein>
    <recommendedName>
        <fullName evidence="4">RING-CH-type domain-containing protein</fullName>
    </recommendedName>
</protein>
<reference evidence="5 6" key="1">
    <citation type="journal article" date="2024" name="G3 (Bethesda)">
        <title>Genome assembly of Hibiscus sabdariffa L. provides insights into metabolisms of medicinal natural products.</title>
        <authorList>
            <person name="Kim T."/>
        </authorList>
    </citation>
    <scope>NUCLEOTIDE SEQUENCE [LARGE SCALE GENOMIC DNA]</scope>
    <source>
        <strain evidence="5">TK-2024</strain>
        <tissue evidence="5">Old leaves</tissue>
    </source>
</reference>
<dbReference type="InterPro" id="IPR011016">
    <property type="entry name" value="Znf_RING-CH"/>
</dbReference>
<evidence type="ECO:0000256" key="3">
    <source>
        <dbReference type="ARBA" id="ARBA00022833"/>
    </source>
</evidence>
<gene>
    <name evidence="5" type="ORF">V6N11_032556</name>
</gene>
<dbReference type="Proteomes" id="UP001396334">
    <property type="component" value="Unassembled WGS sequence"/>
</dbReference>
<dbReference type="SUPFAM" id="SSF55282">
    <property type="entry name" value="RL5-like"/>
    <property type="match status" value="1"/>
</dbReference>
<dbReference type="SMART" id="SM00744">
    <property type="entry name" value="RINGv"/>
    <property type="match status" value="1"/>
</dbReference>
<keyword evidence="1" id="KW-0479">Metal-binding</keyword>